<dbReference type="InterPro" id="IPR008599">
    <property type="entry name" value="Diacid_rec"/>
</dbReference>
<dbReference type="InterPro" id="IPR051448">
    <property type="entry name" value="CdaR-like_regulators"/>
</dbReference>
<dbReference type="Gene3D" id="1.10.10.2840">
    <property type="entry name" value="PucR C-terminal helix-turn-helix domain"/>
    <property type="match status" value="1"/>
</dbReference>
<feature type="compositionally biased region" description="Basic and acidic residues" evidence="2">
    <location>
        <begin position="409"/>
        <end position="421"/>
    </location>
</feature>
<evidence type="ECO:0000259" key="5">
    <source>
        <dbReference type="Pfam" id="PF17853"/>
    </source>
</evidence>
<dbReference type="InterPro" id="IPR042070">
    <property type="entry name" value="PucR_C-HTH_sf"/>
</dbReference>
<dbReference type="Pfam" id="PF17853">
    <property type="entry name" value="GGDEF_2"/>
    <property type="match status" value="1"/>
</dbReference>
<dbReference type="EMBL" id="JAVRFJ010000028">
    <property type="protein sequence ID" value="MDT0571379.1"/>
    <property type="molecule type" value="Genomic_DNA"/>
</dbReference>
<feature type="region of interest" description="Disordered" evidence="2">
    <location>
        <begin position="402"/>
        <end position="427"/>
    </location>
</feature>
<dbReference type="Pfam" id="PF05651">
    <property type="entry name" value="Diacid_rec"/>
    <property type="match status" value="1"/>
</dbReference>
<dbReference type="PANTHER" id="PTHR33744">
    <property type="entry name" value="CARBOHYDRATE DIACID REGULATOR"/>
    <property type="match status" value="1"/>
</dbReference>
<comment type="similarity">
    <text evidence="1">Belongs to the CdaR family.</text>
</comment>
<feature type="domain" description="Putative sugar diacid recognition" evidence="3">
    <location>
        <begin position="2"/>
        <end position="134"/>
    </location>
</feature>
<dbReference type="InterPro" id="IPR025736">
    <property type="entry name" value="PucR_C-HTH_dom"/>
</dbReference>
<evidence type="ECO:0000259" key="4">
    <source>
        <dbReference type="Pfam" id="PF13556"/>
    </source>
</evidence>
<feature type="domain" description="CdaR GGDEF-like" evidence="5">
    <location>
        <begin position="148"/>
        <end position="277"/>
    </location>
</feature>
<evidence type="ECO:0000313" key="6">
    <source>
        <dbReference type="EMBL" id="MDT0571379.1"/>
    </source>
</evidence>
<evidence type="ECO:0000256" key="1">
    <source>
        <dbReference type="ARBA" id="ARBA00006754"/>
    </source>
</evidence>
<dbReference type="PANTHER" id="PTHR33744:SF15">
    <property type="entry name" value="CARBOHYDRATE DIACID REGULATOR"/>
    <property type="match status" value="1"/>
</dbReference>
<name>A0ABU2Z6W0_9ACTN</name>
<keyword evidence="7" id="KW-1185">Reference proteome</keyword>
<evidence type="ECO:0000259" key="3">
    <source>
        <dbReference type="Pfam" id="PF05651"/>
    </source>
</evidence>
<accession>A0ABU2Z6W0</accession>
<dbReference type="Proteomes" id="UP001180737">
    <property type="component" value="Unassembled WGS sequence"/>
</dbReference>
<protein>
    <submittedName>
        <fullName evidence="6">Sugar diacid recognition domain-containing protein</fullName>
    </submittedName>
</protein>
<reference evidence="6" key="1">
    <citation type="submission" date="2024-05" db="EMBL/GenBank/DDBJ databases">
        <title>30 novel species of actinomycetes from the DSMZ collection.</title>
        <authorList>
            <person name="Nouioui I."/>
        </authorList>
    </citation>
    <scope>NUCLEOTIDE SEQUENCE</scope>
    <source>
        <strain evidence="6">DSM 3412</strain>
    </source>
</reference>
<comment type="caution">
    <text evidence="6">The sequence shown here is derived from an EMBL/GenBank/DDBJ whole genome shotgun (WGS) entry which is preliminary data.</text>
</comment>
<organism evidence="6 7">
    <name type="scientific">Streptomyces gottesmaniae</name>
    <dbReference type="NCBI Taxonomy" id="3075518"/>
    <lineage>
        <taxon>Bacteria</taxon>
        <taxon>Bacillati</taxon>
        <taxon>Actinomycetota</taxon>
        <taxon>Actinomycetes</taxon>
        <taxon>Kitasatosporales</taxon>
        <taxon>Streptomycetaceae</taxon>
        <taxon>Streptomyces</taxon>
    </lineage>
</organism>
<evidence type="ECO:0000256" key="2">
    <source>
        <dbReference type="SAM" id="MobiDB-lite"/>
    </source>
</evidence>
<sequence>MLSPSLAQEIAGDTSAVIGFNVLITDAEGMVIGSGDSSRVGTFHEASVEVIRTQEPAAHTASEALRLRGVRSGITLPLITDGRAVGTVGITGTPAQVRRFGLLVKRQTEILLRESVMLRSRLLAERAAEKLFADIASYDPQVVEGDFLLFRAAELGFDLRLPRVAVAFEVTVAEPGNRRHGAPTRDMALVRSELLRTVREVFADPQDIVAGTAPGRLGVLHRLRPDRTTESLVADCRRVGDVIAAQSSLTARAGIGEPADSVGALHDSYQDACDALHLTARRTSGSAGRPAVRGAGGAPVHLIADLRIHQLLAAVGQPTRGRLLAVTAAELREQPDWPVLRDTVTAWCEGGFNLVRAAEALHVHRNTVVYRMQKIEQLTGRPLRDHRTTMALYLACLSDELGGGGETPTRPKETAVDDVPPRPRRTG</sequence>
<gene>
    <name evidence="6" type="ORF">RM704_28620</name>
</gene>
<evidence type="ECO:0000313" key="7">
    <source>
        <dbReference type="Proteomes" id="UP001180737"/>
    </source>
</evidence>
<dbReference type="InterPro" id="IPR041522">
    <property type="entry name" value="CdaR_GGDEF"/>
</dbReference>
<proteinExistence type="inferred from homology"/>
<dbReference type="RefSeq" id="WP_063774495.1">
    <property type="nucleotide sequence ID" value="NZ_JAVRFJ010000028.1"/>
</dbReference>
<feature type="domain" description="PucR C-terminal helix-turn-helix" evidence="4">
    <location>
        <begin position="340"/>
        <end position="397"/>
    </location>
</feature>
<dbReference type="Pfam" id="PF13556">
    <property type="entry name" value="HTH_30"/>
    <property type="match status" value="1"/>
</dbReference>